<reference evidence="11 12" key="1">
    <citation type="submission" date="2019-06" db="EMBL/GenBank/DDBJ databases">
        <title>A novel bacterium of genus Amaricoccus, isolated from marine sediment.</title>
        <authorList>
            <person name="Huang H."/>
            <person name="Mo K."/>
            <person name="Hu Y."/>
        </authorList>
    </citation>
    <scope>NUCLEOTIDE SEQUENCE [LARGE SCALE GENOMIC DNA]</scope>
    <source>
        <strain evidence="11 12">HB172011</strain>
    </source>
</reference>
<evidence type="ECO:0000256" key="4">
    <source>
        <dbReference type="ARBA" id="ARBA00015486"/>
    </source>
</evidence>
<evidence type="ECO:0000256" key="10">
    <source>
        <dbReference type="HAMAP-Rule" id="MF_00230"/>
    </source>
</evidence>
<keyword evidence="6 10" id="KW-0328">Glycosyltransferase</keyword>
<evidence type="ECO:0000256" key="5">
    <source>
        <dbReference type="ARBA" id="ARBA00022573"/>
    </source>
</evidence>
<organism evidence="11 12">
    <name type="scientific">Amaricoccus solimangrovi</name>
    <dbReference type="NCBI Taxonomy" id="2589815"/>
    <lineage>
        <taxon>Bacteria</taxon>
        <taxon>Pseudomonadati</taxon>
        <taxon>Pseudomonadota</taxon>
        <taxon>Alphaproteobacteria</taxon>
        <taxon>Rhodobacterales</taxon>
        <taxon>Paracoccaceae</taxon>
        <taxon>Amaricoccus</taxon>
    </lineage>
</organism>
<dbReference type="RefSeq" id="WP_140456221.1">
    <property type="nucleotide sequence ID" value="NZ_VFRP01000044.1"/>
</dbReference>
<proteinExistence type="inferred from homology"/>
<comment type="function">
    <text evidence="10">Catalyzes the synthesis of alpha-ribazole-5'-phosphate from nicotinate mononucleotide (NAMN) and 5,6-dimethylbenzimidazole (DMB).</text>
</comment>
<dbReference type="GO" id="GO:0009236">
    <property type="term" value="P:cobalamin biosynthetic process"/>
    <property type="evidence" value="ECO:0007669"/>
    <property type="project" value="UniProtKB-UniRule"/>
</dbReference>
<keyword evidence="12" id="KW-1185">Reference proteome</keyword>
<dbReference type="InterPro" id="IPR036087">
    <property type="entry name" value="Nict_dMeBzImd_PRibTrfase_sf"/>
</dbReference>
<keyword evidence="5 10" id="KW-0169">Cobalamin biosynthesis</keyword>
<dbReference type="Pfam" id="PF02277">
    <property type="entry name" value="DBI_PRT"/>
    <property type="match status" value="1"/>
</dbReference>
<evidence type="ECO:0000256" key="9">
    <source>
        <dbReference type="ARBA" id="ARBA00047340"/>
    </source>
</evidence>
<comment type="similarity">
    <text evidence="2 10">Belongs to the CobT family.</text>
</comment>
<dbReference type="InterPro" id="IPR023195">
    <property type="entry name" value="Nict_dMeBzImd_PRibTrfase_N"/>
</dbReference>
<evidence type="ECO:0000313" key="11">
    <source>
        <dbReference type="EMBL" id="TPE46612.1"/>
    </source>
</evidence>
<gene>
    <name evidence="10 11" type="primary">cobT</name>
    <name evidence="11" type="ORF">FJM51_21745</name>
</gene>
<dbReference type="SUPFAM" id="SSF52733">
    <property type="entry name" value="Nicotinate mononucleotide:5,6-dimethylbenzimidazole phosphoribosyltransferase (CobT)"/>
    <property type="match status" value="1"/>
</dbReference>
<dbReference type="PANTHER" id="PTHR43463">
    <property type="entry name" value="NICOTINATE-NUCLEOTIDE--DIMETHYLBENZIMIDAZOLE PHOSPHORIBOSYLTRANSFERASE"/>
    <property type="match status" value="1"/>
</dbReference>
<keyword evidence="7 10" id="KW-0808">Transferase</keyword>
<dbReference type="Proteomes" id="UP000319255">
    <property type="component" value="Unassembled WGS sequence"/>
</dbReference>
<comment type="caution">
    <text evidence="11">The sequence shown here is derived from an EMBL/GenBank/DDBJ whole genome shotgun (WGS) entry which is preliminary data.</text>
</comment>
<sequence>MLPEEPPAGAVIADLESEVWRAIDGKTKPIGSLGRVEEIAAQIGMTLGTLAPRVETCALTIFAADHGIAAEGVSAFPRAVTRQMVANFLAGGAAATVIAASLGVAVEVVDAGVAGEPMTDPKLVSRRIGAGTRSFLREAAMTAEECAAALASGRELAARARADALAFGEMGIGNTSAATMLAHRLTGLSLEALVGRGTGLDAAGLARKAAVLAEADARVGALATPEEALREFGGFEIAMMAGAMLGAAEAGKLVLVDGFIATSAALVAERIAPEARRAMIFSHVSAEAGHRALLERMAARPILSLDMRLGEGTGALLAWPIVKAAAAVLRDMASFESAGVSARL</sequence>
<dbReference type="InterPro" id="IPR003200">
    <property type="entry name" value="Nict_dMeBzImd_PRibTrfase"/>
</dbReference>
<accession>A0A501WCR3</accession>
<dbReference type="GO" id="GO:0008939">
    <property type="term" value="F:nicotinate-nucleotide-dimethylbenzimidazole phosphoribosyltransferase activity"/>
    <property type="evidence" value="ECO:0007669"/>
    <property type="project" value="UniProtKB-UniRule"/>
</dbReference>
<feature type="active site" description="Proton acceptor" evidence="10">
    <location>
        <position position="311"/>
    </location>
</feature>
<dbReference type="EC" id="2.4.2.21" evidence="3 10"/>
<dbReference type="InterPro" id="IPR017846">
    <property type="entry name" value="Nict_dMeBzImd_PRibTrfase_bact"/>
</dbReference>
<evidence type="ECO:0000256" key="3">
    <source>
        <dbReference type="ARBA" id="ARBA00011991"/>
    </source>
</evidence>
<dbReference type="NCBIfam" id="TIGR03160">
    <property type="entry name" value="cobT_DBIPRT"/>
    <property type="match status" value="1"/>
</dbReference>
<dbReference type="FunFam" id="3.40.50.10210:FF:000001">
    <property type="entry name" value="Nicotinate-nucleotide--dimethylbenzimidazole phosphoribosyltransferase"/>
    <property type="match status" value="1"/>
</dbReference>
<evidence type="ECO:0000256" key="6">
    <source>
        <dbReference type="ARBA" id="ARBA00022676"/>
    </source>
</evidence>
<dbReference type="UniPathway" id="UPA00061">
    <property type="reaction ID" value="UER00516"/>
</dbReference>
<name>A0A501WCR3_9RHOB</name>
<dbReference type="HAMAP" id="MF_00230">
    <property type="entry name" value="CobT"/>
    <property type="match status" value="1"/>
</dbReference>
<dbReference type="NCBIfam" id="NF000996">
    <property type="entry name" value="PRK00105.1"/>
    <property type="match status" value="1"/>
</dbReference>
<dbReference type="CDD" id="cd02439">
    <property type="entry name" value="DMB-PRT_CobT"/>
    <property type="match status" value="1"/>
</dbReference>
<dbReference type="OrthoDB" id="9781491at2"/>
<evidence type="ECO:0000256" key="7">
    <source>
        <dbReference type="ARBA" id="ARBA00022679"/>
    </source>
</evidence>
<protein>
    <recommendedName>
        <fullName evidence="4 10">Nicotinate-nucleotide--dimethylbenzimidazole phosphoribosyltransferase</fullName>
        <shortName evidence="10">NN:DBI PRT</shortName>
        <ecNumber evidence="3 10">2.4.2.21</ecNumber>
    </recommendedName>
    <alternativeName>
        <fullName evidence="8 10">N(1)-alpha-phosphoribosyltransferase</fullName>
    </alternativeName>
</protein>
<dbReference type="Gene3D" id="1.10.1610.10">
    <property type="match status" value="1"/>
</dbReference>
<dbReference type="AlphaFoldDB" id="A0A501WCR3"/>
<evidence type="ECO:0000256" key="2">
    <source>
        <dbReference type="ARBA" id="ARBA00007110"/>
    </source>
</evidence>
<comment type="catalytic activity">
    <reaction evidence="9 10">
        <text>5,6-dimethylbenzimidazole + nicotinate beta-D-ribonucleotide = alpha-ribazole 5'-phosphate + nicotinate + H(+)</text>
        <dbReference type="Rhea" id="RHEA:11196"/>
        <dbReference type="ChEBI" id="CHEBI:15378"/>
        <dbReference type="ChEBI" id="CHEBI:15890"/>
        <dbReference type="ChEBI" id="CHEBI:32544"/>
        <dbReference type="ChEBI" id="CHEBI:57502"/>
        <dbReference type="ChEBI" id="CHEBI:57918"/>
        <dbReference type="EC" id="2.4.2.21"/>
    </reaction>
</comment>
<evidence type="ECO:0000256" key="1">
    <source>
        <dbReference type="ARBA" id="ARBA00005049"/>
    </source>
</evidence>
<dbReference type="PANTHER" id="PTHR43463:SF1">
    <property type="entry name" value="NICOTINATE-NUCLEOTIDE--DIMETHYLBENZIMIDAZOLE PHOSPHORIBOSYLTRANSFERASE"/>
    <property type="match status" value="1"/>
</dbReference>
<dbReference type="EMBL" id="VFRP01000044">
    <property type="protein sequence ID" value="TPE46612.1"/>
    <property type="molecule type" value="Genomic_DNA"/>
</dbReference>
<evidence type="ECO:0000256" key="8">
    <source>
        <dbReference type="ARBA" id="ARBA00030686"/>
    </source>
</evidence>
<comment type="pathway">
    <text evidence="1 10">Nucleoside biosynthesis; alpha-ribazole biosynthesis; alpha-ribazole from 5,6-dimethylbenzimidazole: step 1/2.</text>
</comment>
<evidence type="ECO:0000313" key="12">
    <source>
        <dbReference type="Proteomes" id="UP000319255"/>
    </source>
</evidence>
<dbReference type="Gene3D" id="3.40.50.10210">
    <property type="match status" value="1"/>
</dbReference>